<dbReference type="Gene3D" id="1.10.443.10">
    <property type="entry name" value="Intergrase catalytic core"/>
    <property type="match status" value="1"/>
</dbReference>
<dbReference type="PANTHER" id="PTHR30349">
    <property type="entry name" value="PHAGE INTEGRASE-RELATED"/>
    <property type="match status" value="1"/>
</dbReference>
<feature type="region of interest" description="Disordered" evidence="2">
    <location>
        <begin position="309"/>
        <end position="333"/>
    </location>
</feature>
<dbReference type="Proteomes" id="UP001596337">
    <property type="component" value="Unassembled WGS sequence"/>
</dbReference>
<name>A0ABW2CA76_9PSEU</name>
<dbReference type="PANTHER" id="PTHR30349:SF64">
    <property type="entry name" value="PROPHAGE INTEGRASE INTD-RELATED"/>
    <property type="match status" value="1"/>
</dbReference>
<gene>
    <name evidence="4" type="ORF">ACFQGD_30360</name>
</gene>
<dbReference type="SUPFAM" id="SSF56349">
    <property type="entry name" value="DNA breaking-rejoining enzymes"/>
    <property type="match status" value="1"/>
</dbReference>
<feature type="domain" description="Tyr recombinase" evidence="3">
    <location>
        <begin position="234"/>
        <end position="454"/>
    </location>
</feature>
<accession>A0ABW2CA76</accession>
<evidence type="ECO:0000256" key="1">
    <source>
        <dbReference type="ARBA" id="ARBA00023172"/>
    </source>
</evidence>
<dbReference type="InterPro" id="IPR011010">
    <property type="entry name" value="DNA_brk_join_enz"/>
</dbReference>
<dbReference type="InterPro" id="IPR002104">
    <property type="entry name" value="Integrase_catalytic"/>
</dbReference>
<evidence type="ECO:0000259" key="3">
    <source>
        <dbReference type="PROSITE" id="PS51898"/>
    </source>
</evidence>
<organism evidence="4 5">
    <name type="scientific">Haloechinothrix salitolerans</name>
    <dbReference type="NCBI Taxonomy" id="926830"/>
    <lineage>
        <taxon>Bacteria</taxon>
        <taxon>Bacillati</taxon>
        <taxon>Actinomycetota</taxon>
        <taxon>Actinomycetes</taxon>
        <taxon>Pseudonocardiales</taxon>
        <taxon>Pseudonocardiaceae</taxon>
        <taxon>Haloechinothrix</taxon>
    </lineage>
</organism>
<proteinExistence type="predicted"/>
<protein>
    <submittedName>
        <fullName evidence="4">Tyrosine-type recombinase/integrase</fullName>
    </submittedName>
</protein>
<dbReference type="InterPro" id="IPR013762">
    <property type="entry name" value="Integrase-like_cat_sf"/>
</dbReference>
<dbReference type="RefSeq" id="WP_345391007.1">
    <property type="nucleotide sequence ID" value="NZ_BAABLA010000007.1"/>
</dbReference>
<reference evidence="5" key="1">
    <citation type="journal article" date="2019" name="Int. J. Syst. Evol. Microbiol.">
        <title>The Global Catalogue of Microorganisms (GCM) 10K type strain sequencing project: providing services to taxonomists for standard genome sequencing and annotation.</title>
        <authorList>
            <consortium name="The Broad Institute Genomics Platform"/>
            <consortium name="The Broad Institute Genome Sequencing Center for Infectious Disease"/>
            <person name="Wu L."/>
            <person name="Ma J."/>
        </authorList>
    </citation>
    <scope>NUCLEOTIDE SEQUENCE [LARGE SCALE GENOMIC DNA]</scope>
    <source>
        <strain evidence="5">KCTC 32255</strain>
    </source>
</reference>
<sequence length="456" mass="51280">METTYNVRVWTIQRRKNAQGKVTSYRVRWKLADLPPFHETFRGKTQASSFHAELVSAQRKGIAFDKASGLPVTMTRQKDAVNWLVLAKQYMDARWRDWSPNHRKHTARALMEVTIALLPSDNRPDTKVLRRALTRHLNRNTRSLDHGDAAWSALRWTERNCPDVSALEDPAVLRPLLQALDVNLNGERAAANTVRLRRRALDGAIRFAIEQGSLDTNPLQGIQMKKRAQSLRQVDPRAVVNPMQARMLLAAVSELGKQGPPLVAFFGCMYYAAMRPEEVCGLKKGNLSLPSSGWGEIYVEKARPEISNTWTDSGEASEERGLKHRDDDTGRTVPCPPQLTELLHQHLSKYGTARDDRLFRGARDGGRVGSTTYGRVWARARQAVFTTEVVAGPLAKRPYDLRHAAVSTWLNGGVEPTRVAKWAGHSVKVLLETYAKCLDGGERLARDRVENALRGW</sequence>
<dbReference type="PROSITE" id="PS51898">
    <property type="entry name" value="TYR_RECOMBINASE"/>
    <property type="match status" value="1"/>
</dbReference>
<dbReference type="InterPro" id="IPR050090">
    <property type="entry name" value="Tyrosine_recombinase_XerCD"/>
</dbReference>
<evidence type="ECO:0000256" key="2">
    <source>
        <dbReference type="SAM" id="MobiDB-lite"/>
    </source>
</evidence>
<dbReference type="EMBL" id="JBHSXX010000001">
    <property type="protein sequence ID" value="MFC6871434.1"/>
    <property type="molecule type" value="Genomic_DNA"/>
</dbReference>
<keyword evidence="1" id="KW-0233">DNA recombination</keyword>
<dbReference type="Pfam" id="PF00589">
    <property type="entry name" value="Phage_integrase"/>
    <property type="match status" value="1"/>
</dbReference>
<keyword evidence="5" id="KW-1185">Reference proteome</keyword>
<evidence type="ECO:0000313" key="4">
    <source>
        <dbReference type="EMBL" id="MFC6871434.1"/>
    </source>
</evidence>
<feature type="compositionally biased region" description="Basic and acidic residues" evidence="2">
    <location>
        <begin position="317"/>
        <end position="330"/>
    </location>
</feature>
<evidence type="ECO:0000313" key="5">
    <source>
        <dbReference type="Proteomes" id="UP001596337"/>
    </source>
</evidence>
<comment type="caution">
    <text evidence="4">The sequence shown here is derived from an EMBL/GenBank/DDBJ whole genome shotgun (WGS) entry which is preliminary data.</text>
</comment>